<keyword evidence="3" id="KW-0227">DNA damage</keyword>
<keyword evidence="6" id="KW-0238">DNA-binding</keyword>
<dbReference type="EMBL" id="JBHTBX010000007">
    <property type="protein sequence ID" value="MFC7435090.1"/>
    <property type="molecule type" value="Genomic_DNA"/>
</dbReference>
<dbReference type="InterPro" id="IPR036590">
    <property type="entry name" value="SRAP-like"/>
</dbReference>
<evidence type="ECO:0000256" key="1">
    <source>
        <dbReference type="ARBA" id="ARBA00008136"/>
    </source>
</evidence>
<evidence type="ECO:0000256" key="8">
    <source>
        <dbReference type="RuleBase" id="RU364100"/>
    </source>
</evidence>
<evidence type="ECO:0000256" key="6">
    <source>
        <dbReference type="ARBA" id="ARBA00023125"/>
    </source>
</evidence>
<evidence type="ECO:0000256" key="2">
    <source>
        <dbReference type="ARBA" id="ARBA00022670"/>
    </source>
</evidence>
<dbReference type="InterPro" id="IPR003738">
    <property type="entry name" value="SRAP"/>
</dbReference>
<dbReference type="SUPFAM" id="SSF143081">
    <property type="entry name" value="BB1717-like"/>
    <property type="match status" value="1"/>
</dbReference>
<evidence type="ECO:0000256" key="5">
    <source>
        <dbReference type="ARBA" id="ARBA00023124"/>
    </source>
</evidence>
<keyword evidence="2 8" id="KW-0645">Protease</keyword>
<comment type="caution">
    <text evidence="9">The sequence shown here is derived from an EMBL/GenBank/DDBJ whole genome shotgun (WGS) entry which is preliminary data.</text>
</comment>
<dbReference type="EC" id="3.4.-.-" evidence="8"/>
<dbReference type="PANTHER" id="PTHR13604">
    <property type="entry name" value="DC12-RELATED"/>
    <property type="match status" value="1"/>
</dbReference>
<dbReference type="RefSeq" id="WP_382257250.1">
    <property type="nucleotide sequence ID" value="NZ_JBHTBX010000007.1"/>
</dbReference>
<keyword evidence="5" id="KW-0190">Covalent protein-DNA linkage</keyword>
<name>A0ABW2RAK3_9BURK</name>
<evidence type="ECO:0000256" key="4">
    <source>
        <dbReference type="ARBA" id="ARBA00022801"/>
    </source>
</evidence>
<dbReference type="Pfam" id="PF02586">
    <property type="entry name" value="SRAP"/>
    <property type="match status" value="1"/>
</dbReference>
<sequence>MCSNYDPVTHPDRLRLYFGVDAPAGIRPQVWPTYLAPFIRRHPHADVGDDAVPPREALAGVFGMIPHWAGEMSFGRRTYNARSETVAEKPSFRDAWRHGQHCIVPAEAVYEPDWRSGKAVPTRIERADGKPMGIAGLWTSNRKATGSEVLSFTMLTINADEHSLFNQFHKPQDEKRMVVILGEDQYDEWLTAPAGKSMDFMRQYPAERLVAMGDPGRGRG</sequence>
<evidence type="ECO:0000313" key="10">
    <source>
        <dbReference type="Proteomes" id="UP001596495"/>
    </source>
</evidence>
<keyword evidence="4 8" id="KW-0378">Hydrolase</keyword>
<dbReference type="PANTHER" id="PTHR13604:SF0">
    <property type="entry name" value="ABASIC SITE PROCESSING PROTEIN HMCES"/>
    <property type="match status" value="1"/>
</dbReference>
<protein>
    <recommendedName>
        <fullName evidence="8">Abasic site processing protein</fullName>
        <ecNumber evidence="8">3.4.-.-</ecNumber>
    </recommendedName>
</protein>
<gene>
    <name evidence="9" type="ORF">ACFQNJ_11300</name>
</gene>
<proteinExistence type="inferred from homology"/>
<comment type="similarity">
    <text evidence="1 8">Belongs to the SOS response-associated peptidase family.</text>
</comment>
<keyword evidence="7" id="KW-0456">Lyase</keyword>
<evidence type="ECO:0000313" key="9">
    <source>
        <dbReference type="EMBL" id="MFC7435090.1"/>
    </source>
</evidence>
<evidence type="ECO:0000256" key="7">
    <source>
        <dbReference type="ARBA" id="ARBA00023239"/>
    </source>
</evidence>
<organism evidence="9 10">
    <name type="scientific">Hydrogenophaga bisanensis</name>
    <dbReference type="NCBI Taxonomy" id="439611"/>
    <lineage>
        <taxon>Bacteria</taxon>
        <taxon>Pseudomonadati</taxon>
        <taxon>Pseudomonadota</taxon>
        <taxon>Betaproteobacteria</taxon>
        <taxon>Burkholderiales</taxon>
        <taxon>Comamonadaceae</taxon>
        <taxon>Hydrogenophaga</taxon>
    </lineage>
</organism>
<dbReference type="Proteomes" id="UP001596495">
    <property type="component" value="Unassembled WGS sequence"/>
</dbReference>
<keyword evidence="10" id="KW-1185">Reference proteome</keyword>
<evidence type="ECO:0000256" key="3">
    <source>
        <dbReference type="ARBA" id="ARBA00022763"/>
    </source>
</evidence>
<dbReference type="GO" id="GO:0016787">
    <property type="term" value="F:hydrolase activity"/>
    <property type="evidence" value="ECO:0007669"/>
    <property type="project" value="UniProtKB-KW"/>
</dbReference>
<dbReference type="Gene3D" id="3.90.1680.10">
    <property type="entry name" value="SOS response associated peptidase-like"/>
    <property type="match status" value="1"/>
</dbReference>
<accession>A0ABW2RAK3</accession>
<reference evidence="10" key="1">
    <citation type="journal article" date="2019" name="Int. J. Syst. Evol. Microbiol.">
        <title>The Global Catalogue of Microorganisms (GCM) 10K type strain sequencing project: providing services to taxonomists for standard genome sequencing and annotation.</title>
        <authorList>
            <consortium name="The Broad Institute Genomics Platform"/>
            <consortium name="The Broad Institute Genome Sequencing Center for Infectious Disease"/>
            <person name="Wu L."/>
            <person name="Ma J."/>
        </authorList>
    </citation>
    <scope>NUCLEOTIDE SEQUENCE [LARGE SCALE GENOMIC DNA]</scope>
    <source>
        <strain evidence="10">CCUG 54518</strain>
    </source>
</reference>